<keyword evidence="2" id="KW-0472">Membrane</keyword>
<comment type="caution">
    <text evidence="3">The sequence shown here is derived from an EMBL/GenBank/DDBJ whole genome shotgun (WGS) entry which is preliminary data.</text>
</comment>
<feature type="transmembrane region" description="Helical" evidence="2">
    <location>
        <begin position="57"/>
        <end position="76"/>
    </location>
</feature>
<sequence length="181" mass="20762">WAVATTVVMYPPPPPPPHRDFISVTLSFGESYDNSKSWRRRSCWRKWKQLSRLQRNMILFLLAFLIFCGLLFYINLADHWKAPQKADTDPEDLPEISSQKSQRHVQQGPPHLQIRPPSQDLKDGTQQEATKREEAPVDPRPEGDLQRTVISWRGAVIEPEQGTKLPSRRAEVPTKPPLPPA</sequence>
<accession>A0A2J8RML8</accession>
<proteinExistence type="predicted"/>
<name>A0A2J8RML8_PONAB</name>
<dbReference type="EMBL" id="NDHI03003669">
    <property type="protein sequence ID" value="PNJ09760.1"/>
    <property type="molecule type" value="Genomic_DNA"/>
</dbReference>
<dbReference type="AlphaFoldDB" id="A0A2J8RML8"/>
<evidence type="ECO:0000313" key="3">
    <source>
        <dbReference type="EMBL" id="PNJ09760.1"/>
    </source>
</evidence>
<gene>
    <name evidence="3" type="ORF">CR201_G0049757</name>
</gene>
<organism evidence="3">
    <name type="scientific">Pongo abelii</name>
    <name type="common">Sumatran orangutan</name>
    <name type="synonym">Pongo pygmaeus abelii</name>
    <dbReference type="NCBI Taxonomy" id="9601"/>
    <lineage>
        <taxon>Eukaryota</taxon>
        <taxon>Metazoa</taxon>
        <taxon>Chordata</taxon>
        <taxon>Craniata</taxon>
        <taxon>Vertebrata</taxon>
        <taxon>Euteleostomi</taxon>
        <taxon>Mammalia</taxon>
        <taxon>Eutheria</taxon>
        <taxon>Euarchontoglires</taxon>
        <taxon>Primates</taxon>
        <taxon>Haplorrhini</taxon>
        <taxon>Catarrhini</taxon>
        <taxon>Hominidae</taxon>
        <taxon>Pongo</taxon>
    </lineage>
</organism>
<protein>
    <submittedName>
        <fullName evidence="3">MAN1B1 isoform 13</fullName>
    </submittedName>
</protein>
<evidence type="ECO:0000256" key="1">
    <source>
        <dbReference type="SAM" id="MobiDB-lite"/>
    </source>
</evidence>
<keyword evidence="2" id="KW-1133">Transmembrane helix</keyword>
<evidence type="ECO:0000256" key="2">
    <source>
        <dbReference type="SAM" id="Phobius"/>
    </source>
</evidence>
<feature type="non-terminal residue" evidence="3">
    <location>
        <position position="1"/>
    </location>
</feature>
<feature type="region of interest" description="Disordered" evidence="1">
    <location>
        <begin position="84"/>
        <end position="181"/>
    </location>
</feature>
<reference evidence="3" key="1">
    <citation type="submission" date="2017-12" db="EMBL/GenBank/DDBJ databases">
        <title>High-resolution comparative analysis of great ape genomes.</title>
        <authorList>
            <person name="Pollen A."/>
            <person name="Hastie A."/>
            <person name="Hormozdiari F."/>
            <person name="Dougherty M."/>
            <person name="Liu R."/>
            <person name="Chaisson M."/>
            <person name="Hoppe E."/>
            <person name="Hill C."/>
            <person name="Pang A."/>
            <person name="Hillier L."/>
            <person name="Baker C."/>
            <person name="Armstrong J."/>
            <person name="Shendure J."/>
            <person name="Paten B."/>
            <person name="Wilson R."/>
            <person name="Chao H."/>
            <person name="Schneider V."/>
            <person name="Ventura M."/>
            <person name="Kronenberg Z."/>
            <person name="Murali S."/>
            <person name="Gordon D."/>
            <person name="Cantsilieris S."/>
            <person name="Munson K."/>
            <person name="Nelson B."/>
            <person name="Raja A."/>
            <person name="Underwood J."/>
            <person name="Diekhans M."/>
            <person name="Fiddes I."/>
            <person name="Haussler D."/>
            <person name="Eichler E."/>
        </authorList>
    </citation>
    <scope>NUCLEOTIDE SEQUENCE [LARGE SCALE GENOMIC DNA]</scope>
    <source>
        <strain evidence="3">Susie</strain>
    </source>
</reference>
<keyword evidence="2" id="KW-0812">Transmembrane</keyword>
<feature type="non-terminal residue" evidence="3">
    <location>
        <position position="181"/>
    </location>
</feature>
<feature type="compositionally biased region" description="Basic and acidic residues" evidence="1">
    <location>
        <begin position="120"/>
        <end position="145"/>
    </location>
</feature>